<accession>A0ABY7WS30</accession>
<keyword evidence="3" id="KW-1185">Reference proteome</keyword>
<evidence type="ECO:0000256" key="1">
    <source>
        <dbReference type="SAM" id="SignalP"/>
    </source>
</evidence>
<dbReference type="RefSeq" id="WP_274260201.1">
    <property type="nucleotide sequence ID" value="NZ_CP117884.1"/>
</dbReference>
<evidence type="ECO:0008006" key="4">
    <source>
        <dbReference type="Google" id="ProtNLM"/>
    </source>
</evidence>
<dbReference type="Proteomes" id="UP001220377">
    <property type="component" value="Chromosome"/>
</dbReference>
<keyword evidence="1" id="KW-0732">Signal</keyword>
<gene>
    <name evidence="2" type="ORF">PQ472_12055</name>
</gene>
<feature type="signal peptide" evidence="1">
    <location>
        <begin position="1"/>
        <end position="20"/>
    </location>
</feature>
<dbReference type="EMBL" id="CP117884">
    <property type="protein sequence ID" value="WDF82609.1"/>
    <property type="molecule type" value="Genomic_DNA"/>
</dbReference>
<sequence>MKKSATILFSAAVLGLTAFALQQQPTAAATTTTDTTTSATQQAVATETKATADNPAASVINVQSIVKIGANGAAIYAHPSDAQPTSRVLKAGTTWKSPAQAYDGFLWFNLGGDQWVHGTDLATETQEAAAQTTPTTKPVKTSNAAGKVQVAFQKGKSVNLWNNYKGGKHIPGKMVKSGTTWKFYKKVNNGGAVWYNLGGNQWIYGKYVKVVK</sequence>
<evidence type="ECO:0000313" key="2">
    <source>
        <dbReference type="EMBL" id="WDF82609.1"/>
    </source>
</evidence>
<feature type="chain" id="PRO_5045662244" description="SH3 domain-containing protein" evidence="1">
    <location>
        <begin position="21"/>
        <end position="212"/>
    </location>
</feature>
<reference evidence="2 3" key="1">
    <citation type="submission" date="2023-02" db="EMBL/GenBank/DDBJ databases">
        <title>Genome sequence of Lacticaseibacillus sp. KACC 23028.</title>
        <authorList>
            <person name="Kim S."/>
            <person name="Heo J."/>
            <person name="Kwon S.-W."/>
        </authorList>
    </citation>
    <scope>NUCLEOTIDE SEQUENCE [LARGE SCALE GENOMIC DNA]</scope>
    <source>
        <strain evidence="2 3">KACC 23028</strain>
    </source>
</reference>
<protein>
    <recommendedName>
        <fullName evidence="4">SH3 domain-containing protein</fullName>
    </recommendedName>
</protein>
<organism evidence="2 3">
    <name type="scientific">Lacticaseibacillus pabuli</name>
    <dbReference type="NCBI Taxonomy" id="3025672"/>
    <lineage>
        <taxon>Bacteria</taxon>
        <taxon>Bacillati</taxon>
        <taxon>Bacillota</taxon>
        <taxon>Bacilli</taxon>
        <taxon>Lactobacillales</taxon>
        <taxon>Lactobacillaceae</taxon>
        <taxon>Lacticaseibacillus</taxon>
    </lineage>
</organism>
<name>A0ABY7WS30_9LACO</name>
<proteinExistence type="predicted"/>
<evidence type="ECO:0000313" key="3">
    <source>
        <dbReference type="Proteomes" id="UP001220377"/>
    </source>
</evidence>